<gene>
    <name evidence="2" type="ORF">VMCG_10183</name>
</gene>
<accession>A0A423VD58</accession>
<evidence type="ECO:0000313" key="2">
    <source>
        <dbReference type="EMBL" id="ROV88839.1"/>
    </source>
</evidence>
<evidence type="ECO:0000259" key="1">
    <source>
        <dbReference type="Pfam" id="PF01425"/>
    </source>
</evidence>
<dbReference type="Gene3D" id="3.90.1300.10">
    <property type="entry name" value="Amidase signature (AS) domain"/>
    <property type="match status" value="1"/>
</dbReference>
<dbReference type="InterPro" id="IPR036928">
    <property type="entry name" value="AS_sf"/>
</dbReference>
<name>A0A423VD58_9PEZI</name>
<dbReference type="AlphaFoldDB" id="A0A423VD58"/>
<dbReference type="STRING" id="356882.A0A423VD58"/>
<dbReference type="PANTHER" id="PTHR42678:SF34">
    <property type="entry name" value="OS04G0183300 PROTEIN"/>
    <property type="match status" value="1"/>
</dbReference>
<reference evidence="2 3" key="1">
    <citation type="submission" date="2015-09" db="EMBL/GenBank/DDBJ databases">
        <title>Host preference determinants of Valsa canker pathogens revealed by comparative genomics.</title>
        <authorList>
            <person name="Yin Z."/>
            <person name="Huang L."/>
        </authorList>
    </citation>
    <scope>NUCLEOTIDE SEQUENCE [LARGE SCALE GENOMIC DNA]</scope>
    <source>
        <strain evidence="2 3">03-1</strain>
    </source>
</reference>
<dbReference type="Pfam" id="PF01425">
    <property type="entry name" value="Amidase"/>
    <property type="match status" value="1"/>
</dbReference>
<comment type="caution">
    <text evidence="2">The sequence shown here is derived from an EMBL/GenBank/DDBJ whole genome shotgun (WGS) entry which is preliminary data.</text>
</comment>
<organism evidence="2 3">
    <name type="scientific">Cytospora schulzeri</name>
    <dbReference type="NCBI Taxonomy" id="448051"/>
    <lineage>
        <taxon>Eukaryota</taxon>
        <taxon>Fungi</taxon>
        <taxon>Dikarya</taxon>
        <taxon>Ascomycota</taxon>
        <taxon>Pezizomycotina</taxon>
        <taxon>Sordariomycetes</taxon>
        <taxon>Sordariomycetidae</taxon>
        <taxon>Diaporthales</taxon>
        <taxon>Cytosporaceae</taxon>
        <taxon>Cytospora</taxon>
    </lineage>
</organism>
<dbReference type="InterPro" id="IPR023631">
    <property type="entry name" value="Amidase_dom"/>
</dbReference>
<feature type="domain" description="Amidase" evidence="1">
    <location>
        <begin position="35"/>
        <end position="443"/>
    </location>
</feature>
<dbReference type="PANTHER" id="PTHR42678">
    <property type="entry name" value="AMIDASE"/>
    <property type="match status" value="1"/>
</dbReference>
<proteinExistence type="predicted"/>
<dbReference type="EMBL" id="LKEA01000075">
    <property type="protein sequence ID" value="ROV88839.1"/>
    <property type="molecule type" value="Genomic_DNA"/>
</dbReference>
<dbReference type="OrthoDB" id="566138at2759"/>
<evidence type="ECO:0000313" key="3">
    <source>
        <dbReference type="Proteomes" id="UP000283895"/>
    </source>
</evidence>
<dbReference type="Proteomes" id="UP000283895">
    <property type="component" value="Unassembled WGS sequence"/>
</dbReference>
<sequence>MSDEVAGCTDLDLLTINAVELRGLLQTRKINSVQLVKAYLRQIAQYDATLKALISMAPEEDLIQQAALVDKERLDGRVRSQLHGIPVVLKDCFVTSTELGMSTTAGSWALVGAKSNRNSAMAQTLIDSGLIILGKTNMTEFAGMKMTMMMPGWSSYGGQTISPYVGSIEADETILGHSAPGGSSTGSAVAVAAGFAPLAIGAETIGSIITPASRAALFALKPTVGIQDMTGAYGLTDFFDSPGPMAKCAADVHALLEVTLGNSFLPSGFGEWKDVAVGFADPRVWNMAEGMCRQHEGTAEQMEEEYNSCIVMLKPTGCLVRSPIFIPDISELTVNGQQAIMPIAFWDFKNICIPRFLEAFNECPVRNLEDIILFNNENKEKAMPEPYTEQNDLITAFENTDNADHIAELKDGLRRHTKAILDPVFQEEGIDIIAAPADSSLAIHAAAAGFPIATVPLGHLNYNHRPFGLCLMARTGREEDLLRFMHLYETVATPRR</sequence>
<dbReference type="SUPFAM" id="SSF75304">
    <property type="entry name" value="Amidase signature (AS) enzymes"/>
    <property type="match status" value="1"/>
</dbReference>
<keyword evidence="3" id="KW-1185">Reference proteome</keyword>
<protein>
    <recommendedName>
        <fullName evidence="1">Amidase domain-containing protein</fullName>
    </recommendedName>
</protein>